<reference evidence="2 3" key="1">
    <citation type="submission" date="2020-04" db="EMBL/GenBank/DDBJ databases">
        <authorList>
            <person name="Alioto T."/>
            <person name="Alioto T."/>
            <person name="Gomez Garrido J."/>
        </authorList>
    </citation>
    <scope>NUCLEOTIDE SEQUENCE [LARGE SCALE GENOMIC DNA]</scope>
</reference>
<dbReference type="InterPro" id="IPR006170">
    <property type="entry name" value="PBP/GOBP"/>
</dbReference>
<dbReference type="GO" id="GO:0005549">
    <property type="term" value="F:odorant binding"/>
    <property type="evidence" value="ECO:0007669"/>
    <property type="project" value="InterPro"/>
</dbReference>
<dbReference type="Gene3D" id="1.10.238.20">
    <property type="entry name" value="Pheromone/general odorant binding protein domain"/>
    <property type="match status" value="1"/>
</dbReference>
<comment type="caution">
    <text evidence="2">The sequence shown here is derived from an EMBL/GenBank/DDBJ whole genome shotgun (WGS) entry which is preliminary data.</text>
</comment>
<keyword evidence="3" id="KW-1185">Reference proteome</keyword>
<feature type="chain" id="PRO_5035755989" evidence="1">
    <location>
        <begin position="25"/>
        <end position="224"/>
    </location>
</feature>
<name>A0A8S1CJ74_9INSE</name>
<dbReference type="AlphaFoldDB" id="A0A8S1CJ74"/>
<evidence type="ECO:0000313" key="3">
    <source>
        <dbReference type="Proteomes" id="UP000494165"/>
    </source>
</evidence>
<gene>
    <name evidence="2" type="ORF">CLODIP_2_CD02055</name>
</gene>
<dbReference type="EMBL" id="CADEPI010000032">
    <property type="protein sequence ID" value="CAB3367672.1"/>
    <property type="molecule type" value="Genomic_DNA"/>
</dbReference>
<dbReference type="Pfam" id="PF01395">
    <property type="entry name" value="PBP_GOBP"/>
    <property type="match status" value="1"/>
</dbReference>
<dbReference type="InterPro" id="IPR036728">
    <property type="entry name" value="PBP_GOBP_sf"/>
</dbReference>
<keyword evidence="1" id="KW-0732">Signal</keyword>
<dbReference type="Proteomes" id="UP000494165">
    <property type="component" value="Unassembled WGS sequence"/>
</dbReference>
<proteinExistence type="predicted"/>
<protein>
    <submittedName>
        <fullName evidence="2">Uncharacterized protein</fullName>
    </submittedName>
</protein>
<sequence length="224" mass="26035">MGELQNSIFVLFSLTFLWLQLDSARIKNSINVAKDRNTGPIAEWMNTTKDVLNYADPEFAADKLQCSRQKFNDLFDCCKKDREIFFSNASIARCNKGGLRGYDSFLVNYNLNWYQSRDTNAINLKSSFIRSTLGPAMCFVECIFRQEKLIFRSKTVNYDKLMTKLTKEVKSVATRRMESIINDCRLNVEDLPLVTIKTPVKKCLIRPLMLVQCLRKQFLFVIYN</sequence>
<accession>A0A8S1CJ74</accession>
<evidence type="ECO:0000313" key="2">
    <source>
        <dbReference type="EMBL" id="CAB3367672.1"/>
    </source>
</evidence>
<feature type="signal peptide" evidence="1">
    <location>
        <begin position="1"/>
        <end position="24"/>
    </location>
</feature>
<organism evidence="2 3">
    <name type="scientific">Cloeon dipterum</name>
    <dbReference type="NCBI Taxonomy" id="197152"/>
    <lineage>
        <taxon>Eukaryota</taxon>
        <taxon>Metazoa</taxon>
        <taxon>Ecdysozoa</taxon>
        <taxon>Arthropoda</taxon>
        <taxon>Hexapoda</taxon>
        <taxon>Insecta</taxon>
        <taxon>Pterygota</taxon>
        <taxon>Palaeoptera</taxon>
        <taxon>Ephemeroptera</taxon>
        <taxon>Pisciforma</taxon>
        <taxon>Baetidae</taxon>
        <taxon>Cloeon</taxon>
    </lineage>
</organism>
<evidence type="ECO:0000256" key="1">
    <source>
        <dbReference type="SAM" id="SignalP"/>
    </source>
</evidence>